<sequence>MIVQRCIRRRACSILGQRWNSDHSLLKQLIPDLANETDVDVVKKQALNKTNTANTATTAADTNTLSAPPHEQMPPKKPQSKRVILSRSELRGYKKNRHHSSNQTASRRGPNSSASEFKKEMPRVDPYSLARLFSSFEQLNSKTSRDSSAEGDTETVLEIAGKSNTTTDSNANPNTSAASASSSSSSSSSLNDAESLMSYIDSFKPFETKISQTRYDSIAKELNSALTKSQLQEYVTHIRAKSHGAIRINRSATKGIIIKNIMSQVWKIEVSKTAGLVDFLLSTKLFDLSPTLEYFLRKPKSSFMKHLAASKIHAKIVHHRLIISGMTTKLGLVEGEFAQYSANLKSEKVQLSENVDNLVLDKVFTQYAKQIMEVALVHLSKNCAKEFTISAESDEGIVLAKRLIAWCIGDSNPHIKNEVFDNKGSGNDNNNNNNSNSNSNSNIHDKQGLLSNASYVPFINKESWPWHSKNNQYFKISKEDIRPGRYNDLLFEKFDMMNDLFIKDEDIGELENYSLALNINGDTSINEDPFLNNDTSDQLLKSLDGQNDTIESKNKSNDDESKSKISYWDGIIKNHSTSPLLKEEKDKHTNLEDLRHQLGKFADNEFDENEFPDVSKLIEDVEGKSNDDVLENLRKELGAFSEEPLPESEGLLMFDELLEGVDTKEPKNVEEEQIMGIEHEDNVPETSALQEFGKEIIDEIYNQLNDLSFANSLYGVSEESELGKAFTLQFGSIVFEESKPVSKLLKSTNQQPTPVTSDTKFKFTTNVPFVKDLATSYPSLTTGTHLYTNKFQIRLTPSIFQNMGTTNNNDASSVIDFAKFPPVEFQAELDGYGQIKLDTIELLTIEAMKNIAVPLFNMPHDIQVTKTRIGDLLKPQLKKTKKSKTFSQTNIDNQPEFAHFLQKSNLVFDGKSDVYVAPYVDLLVNNTKVRYDFAHLTVKTEMNFEFGERQLQLNINEGGQYGGRSFEVMMGEGDLSRDEFEEFLNDALQFINNIN</sequence>
<feature type="region of interest" description="Disordered" evidence="1">
    <location>
        <begin position="52"/>
        <end position="122"/>
    </location>
</feature>
<gene>
    <name evidence="4" type="ORF">LELG_04148</name>
</gene>
<evidence type="ECO:0000259" key="3">
    <source>
        <dbReference type="Pfam" id="PF20778"/>
    </source>
</evidence>
<dbReference type="eggNOG" id="ENOG502QUD1">
    <property type="taxonomic scope" value="Eukaryota"/>
</dbReference>
<dbReference type="GeneID" id="5232000"/>
<evidence type="ECO:0000313" key="5">
    <source>
        <dbReference type="Proteomes" id="UP000001996"/>
    </source>
</evidence>
<feature type="compositionally biased region" description="Low complexity" evidence="1">
    <location>
        <begin position="422"/>
        <end position="442"/>
    </location>
</feature>
<name>A5E3G1_LODEL</name>
<evidence type="ECO:0000259" key="2">
    <source>
        <dbReference type="Pfam" id="PF20776"/>
    </source>
</evidence>
<accession>A5E3G1</accession>
<dbReference type="EMBL" id="CH981528">
    <property type="protein sequence ID" value="EDK45969.1"/>
    <property type="molecule type" value="Genomic_DNA"/>
</dbReference>
<dbReference type="OrthoDB" id="5392646at2759"/>
<dbReference type="Pfam" id="PF20776">
    <property type="entry name" value="SLS1_N"/>
    <property type="match status" value="1"/>
</dbReference>
<dbReference type="HOGENOM" id="CLU_012168_0_0_1"/>
<reference evidence="4 5" key="1">
    <citation type="journal article" date="2009" name="Nature">
        <title>Evolution of pathogenicity and sexual reproduction in eight Candida genomes.</title>
        <authorList>
            <person name="Butler G."/>
            <person name="Rasmussen M.D."/>
            <person name="Lin M.F."/>
            <person name="Santos M.A."/>
            <person name="Sakthikumar S."/>
            <person name="Munro C.A."/>
            <person name="Rheinbay E."/>
            <person name="Grabherr M."/>
            <person name="Forche A."/>
            <person name="Reedy J.L."/>
            <person name="Agrafioti I."/>
            <person name="Arnaud M.B."/>
            <person name="Bates S."/>
            <person name="Brown A.J."/>
            <person name="Brunke S."/>
            <person name="Costanzo M.C."/>
            <person name="Fitzpatrick D.A."/>
            <person name="de Groot P.W."/>
            <person name="Harris D."/>
            <person name="Hoyer L.L."/>
            <person name="Hube B."/>
            <person name="Klis F.M."/>
            <person name="Kodira C."/>
            <person name="Lennard N."/>
            <person name="Logue M.E."/>
            <person name="Martin R."/>
            <person name="Neiman A.M."/>
            <person name="Nikolaou E."/>
            <person name="Quail M.A."/>
            <person name="Quinn J."/>
            <person name="Santos M.C."/>
            <person name="Schmitzberger F.F."/>
            <person name="Sherlock G."/>
            <person name="Shah P."/>
            <person name="Silverstein K.A."/>
            <person name="Skrzypek M.S."/>
            <person name="Soll D."/>
            <person name="Staggs R."/>
            <person name="Stansfield I."/>
            <person name="Stumpf M.P."/>
            <person name="Sudbery P.E."/>
            <person name="Srikantha T."/>
            <person name="Zeng Q."/>
            <person name="Berman J."/>
            <person name="Berriman M."/>
            <person name="Heitman J."/>
            <person name="Gow N.A."/>
            <person name="Lorenz M.C."/>
            <person name="Birren B.W."/>
            <person name="Kellis M."/>
            <person name="Cuomo C.A."/>
        </authorList>
    </citation>
    <scope>NUCLEOTIDE SEQUENCE [LARGE SCALE GENOMIC DNA]</scope>
    <source>
        <strain evidence="5">ATCC 11503 / BCRC 21390 / CBS 2605 / JCM 1781 / NBRC 1676 / NRRL YB-4239</strain>
    </source>
</reference>
<keyword evidence="5" id="KW-1185">Reference proteome</keyword>
<dbReference type="InParanoid" id="A5E3G1"/>
<evidence type="ECO:0000313" key="4">
    <source>
        <dbReference type="EMBL" id="EDK45969.1"/>
    </source>
</evidence>
<dbReference type="InterPro" id="IPR048401">
    <property type="entry name" value="SLS1_C"/>
</dbReference>
<dbReference type="Proteomes" id="UP000001996">
    <property type="component" value="Unassembled WGS sequence"/>
</dbReference>
<feature type="region of interest" description="Disordered" evidence="1">
    <location>
        <begin position="419"/>
        <end position="444"/>
    </location>
</feature>
<dbReference type="Pfam" id="PF20778">
    <property type="entry name" value="SLS1_C"/>
    <property type="match status" value="1"/>
</dbReference>
<dbReference type="AlphaFoldDB" id="A5E3G1"/>
<feature type="compositionally biased region" description="Low complexity" evidence="1">
    <location>
        <begin position="163"/>
        <end position="188"/>
    </location>
</feature>
<feature type="domain" description="SLS1 N-terminal" evidence="2">
    <location>
        <begin position="191"/>
        <end position="271"/>
    </location>
</feature>
<proteinExistence type="predicted"/>
<evidence type="ECO:0000256" key="1">
    <source>
        <dbReference type="SAM" id="MobiDB-lite"/>
    </source>
</evidence>
<feature type="region of interest" description="Disordered" evidence="1">
    <location>
        <begin position="160"/>
        <end position="188"/>
    </location>
</feature>
<feature type="compositionally biased region" description="Low complexity" evidence="1">
    <location>
        <begin position="52"/>
        <end position="64"/>
    </location>
</feature>
<dbReference type="KEGG" id="lel:PVL30_004961"/>
<feature type="domain" description="SLS1 C-terminal" evidence="3">
    <location>
        <begin position="462"/>
        <end position="990"/>
    </location>
</feature>
<feature type="compositionally biased region" description="Polar residues" evidence="1">
    <location>
        <begin position="101"/>
        <end position="115"/>
    </location>
</feature>
<dbReference type="STRING" id="379508.A5E3G1"/>
<dbReference type="VEuPathDB" id="FungiDB:LELG_04148"/>
<organism evidence="4 5">
    <name type="scientific">Lodderomyces elongisporus (strain ATCC 11503 / CBS 2605 / JCM 1781 / NBRC 1676 / NRRL YB-4239)</name>
    <name type="common">Yeast</name>
    <name type="synonym">Saccharomyces elongisporus</name>
    <dbReference type="NCBI Taxonomy" id="379508"/>
    <lineage>
        <taxon>Eukaryota</taxon>
        <taxon>Fungi</taxon>
        <taxon>Dikarya</taxon>
        <taxon>Ascomycota</taxon>
        <taxon>Saccharomycotina</taxon>
        <taxon>Pichiomycetes</taxon>
        <taxon>Debaryomycetaceae</taxon>
        <taxon>Candida/Lodderomyces clade</taxon>
        <taxon>Lodderomyces</taxon>
    </lineage>
</organism>
<protein>
    <submittedName>
        <fullName evidence="4">Uncharacterized protein</fullName>
    </submittedName>
</protein>
<dbReference type="InterPro" id="IPR048400">
    <property type="entry name" value="SLS1_N"/>
</dbReference>